<dbReference type="EMBL" id="CP061646">
    <property type="protein sequence ID" value="QNX72534.1"/>
    <property type="molecule type" value="Genomic_DNA"/>
</dbReference>
<proteinExistence type="predicted"/>
<protein>
    <submittedName>
        <fullName evidence="1">Uncharacterized protein</fullName>
    </submittedName>
</protein>
<accession>A0A7H2V851</accession>
<evidence type="ECO:0000313" key="1">
    <source>
        <dbReference type="EMBL" id="QNX72534.1"/>
    </source>
</evidence>
<dbReference type="NCBIfam" id="NF040700">
    <property type="entry name" value="VPA1262_N_dom"/>
    <property type="match status" value="1"/>
</dbReference>
<reference evidence="1 2" key="2">
    <citation type="submission" date="2020-09" db="EMBL/GenBank/DDBJ databases">
        <authorList>
            <person name="Chen F.-J."/>
            <person name="Lee Y.-T."/>
        </authorList>
    </citation>
    <scope>NUCLEOTIDE SEQUENCE [LARGE SCALE GENOMIC DNA]</scope>
    <source>
        <strain evidence="1 2">AS39</strain>
    </source>
</reference>
<name>A0A7H2V851_9GAMM</name>
<sequence>MFQSKPNCNHVFKLFFYQENKDSLLLVYGIIFPANHLSNKNWIRRDLSVNKLLVIEGVFNGDEIKILFNHLEAKESLEVACQNANISLPDNKNFSDKIRKYSFDIDKYIKRIGMIYSSDSDELLRSPTSNSIAYVDSYFFVDKKRILDIDEDVINYLEKNILNVKLKSNINGSRLGNVEWFNFTSSDIYSNLLYDFSSRDNVLKVEIFEEGVFLINIRILCSNTISVDELFDYDRSVNAILSVRPLEKIDSYELKIWKIEEGRKIFWAERKVIPMRRFVTSVGISNGEETSNLNKINENINKKLNNRVISLGKYFPFTPVTRSVHGEAQHKIEEVIESTYSYMLKKYPKESNSIFLPKGFEGKLEFYEWFKNQINLRNNDVNEIIIVDPYLEDIIFDLLTLIENLKIKLTLILCSNLAKNKTLRIQNIKKRANKFLNKKNSDMLKIYDVENESRLHDRYMLFVDQDHTCIRGYHLSNSIQKANENYPLLITEIPKDTCYKIQDWLLSDLNEFLNEIKAIDEVKEKHNLEKKIDLPFPVCEEFVIDNYFEYPKFISDLVWESNVKEECIKKVYIESNYSQIENLIDYLPSYNQLESKLEAIFYELGRIVIEDRFYDYLNCEIPYLPNYKSSPIQIYAIRSIFEKCKNLLPKLFFSFKKNKSINGLFLILKEFEFFNDYDKEKALELVELLNPNEHKILIAQIIKSYSRDIYKHKDIVEPIVFRLSNLDIFLYYVYCLKKSRKSQTNIFYRENSVSIFEGEEINYIFHNLVHYCSGISFDEEMIRLFFNEMGGISNGQISEPKTPSFMSVTLKNFFIPLVGSGMIDKNILLLALLNILDDRINYLVSSSFVCDNFMIDGFVDFMCIFDDLQNNMISEITKKINSSCDILDNIFLRDSDYCLFNKESKKACYLIAILSLFCKQVNNERIEKYVHYKLNFLYENDIFNSISDKNLKSLLQSKIE</sequence>
<dbReference type="AlphaFoldDB" id="A0A7H2V851"/>
<dbReference type="RefSeq" id="WP_191012475.1">
    <property type="nucleotide sequence ID" value="NZ_CP061646.1"/>
</dbReference>
<evidence type="ECO:0000313" key="2">
    <source>
        <dbReference type="Proteomes" id="UP000516666"/>
    </source>
</evidence>
<gene>
    <name evidence="1" type="ORF">IC776_01065</name>
</gene>
<reference evidence="2" key="1">
    <citation type="submission" date="2020-09" db="EMBL/GenBank/DDBJ databases">
        <title>Clinical and molecular characterization of Acinetobacter seifertii in Taiwan.</title>
        <authorList>
            <person name="Li L.-H."/>
            <person name="Yang Y.-S."/>
            <person name="Sun J.-R."/>
            <person name="Huang T.-W."/>
            <person name="Huang W.-C."/>
            <person name="Wang Y.-C."/>
            <person name="Kuo T.-H."/>
            <person name="Kuo S.-C."/>
            <person name="Chen T.-L."/>
        </authorList>
    </citation>
    <scope>NUCLEOTIDE SEQUENCE [LARGE SCALE GENOMIC DNA]</scope>
    <source>
        <strain evidence="2">AS39</strain>
    </source>
</reference>
<organism evidence="1 2">
    <name type="scientific">Acinetobacter seifertii</name>
    <dbReference type="NCBI Taxonomy" id="1530123"/>
    <lineage>
        <taxon>Bacteria</taxon>
        <taxon>Pseudomonadati</taxon>
        <taxon>Pseudomonadota</taxon>
        <taxon>Gammaproteobacteria</taxon>
        <taxon>Moraxellales</taxon>
        <taxon>Moraxellaceae</taxon>
        <taxon>Acinetobacter</taxon>
        <taxon>Acinetobacter calcoaceticus/baumannii complex</taxon>
    </lineage>
</organism>
<dbReference type="Proteomes" id="UP000516666">
    <property type="component" value="Chromosome"/>
</dbReference>